<dbReference type="GeneID" id="5983092"/>
<dbReference type="HOGENOM" id="CLU_1326809_0_0_1"/>
<name>Q0TWV7_PHANO</name>
<proteinExistence type="predicted"/>
<dbReference type="Proteomes" id="UP000001055">
    <property type="component" value="Unassembled WGS sequence"/>
</dbReference>
<sequence>MRMMVNDSASRRRRIAASRRSSQRTRTESPREVRLTGVPTSQEDHRIDSDAAAEESERRSARLRASNGSRPRRRGVDLQNSALNYMHDEAIHCDERTSCPLESGRYGKESTPESWLRPTTTGFTCQFGFQMLLLLNAVTNADLTSREYSPPLLEESGEAGPLAKARASGRSQNPILVEDVNRHGVALRATSTGRTVLDILYSEAPAD</sequence>
<dbReference type="KEGG" id="pno:SNOG_16032"/>
<reference evidence="3" key="1">
    <citation type="journal article" date="2007" name="Plant Cell">
        <title>Dothideomycete-plant interactions illuminated by genome sequencing and EST analysis of the wheat pathogen Stagonospora nodorum.</title>
        <authorList>
            <person name="Hane J.K."/>
            <person name="Lowe R.G."/>
            <person name="Solomon P.S."/>
            <person name="Tan K.C."/>
            <person name="Schoch C.L."/>
            <person name="Spatafora J.W."/>
            <person name="Crous P.W."/>
            <person name="Kodira C."/>
            <person name="Birren B.W."/>
            <person name="Galagan J.E."/>
            <person name="Torriani S.F."/>
            <person name="McDonald B.A."/>
            <person name="Oliver R.P."/>
        </authorList>
    </citation>
    <scope>NUCLEOTIDE SEQUENCE [LARGE SCALE GENOMIC DNA]</scope>
    <source>
        <strain evidence="3">SN15 / ATCC MYA-4574 / FGSC 10173</strain>
    </source>
</reference>
<organism evidence="2 3">
    <name type="scientific">Phaeosphaeria nodorum (strain SN15 / ATCC MYA-4574 / FGSC 10173)</name>
    <name type="common">Glume blotch fungus</name>
    <name type="synonym">Parastagonospora nodorum</name>
    <dbReference type="NCBI Taxonomy" id="321614"/>
    <lineage>
        <taxon>Eukaryota</taxon>
        <taxon>Fungi</taxon>
        <taxon>Dikarya</taxon>
        <taxon>Ascomycota</taxon>
        <taxon>Pezizomycotina</taxon>
        <taxon>Dothideomycetes</taxon>
        <taxon>Pleosporomycetidae</taxon>
        <taxon>Pleosporales</taxon>
        <taxon>Pleosporineae</taxon>
        <taxon>Phaeosphaeriaceae</taxon>
        <taxon>Parastagonospora</taxon>
    </lineage>
</organism>
<accession>Q0TWV7</accession>
<feature type="region of interest" description="Disordered" evidence="1">
    <location>
        <begin position="1"/>
        <end position="76"/>
    </location>
</feature>
<dbReference type="AlphaFoldDB" id="Q0TWV7"/>
<dbReference type="InParanoid" id="Q0TWV7"/>
<dbReference type="VEuPathDB" id="FungiDB:JI435_160320"/>
<dbReference type="EMBL" id="CH445366">
    <property type="protein sequence ID" value="EAT76611.1"/>
    <property type="molecule type" value="Genomic_DNA"/>
</dbReference>
<evidence type="ECO:0000256" key="1">
    <source>
        <dbReference type="SAM" id="MobiDB-lite"/>
    </source>
</evidence>
<dbReference type="RefSeq" id="XP_001806162.1">
    <property type="nucleotide sequence ID" value="XM_001806110.1"/>
</dbReference>
<evidence type="ECO:0000313" key="2">
    <source>
        <dbReference type="EMBL" id="EAT76611.1"/>
    </source>
</evidence>
<feature type="compositionally biased region" description="Basic and acidic residues" evidence="1">
    <location>
        <begin position="42"/>
        <end position="60"/>
    </location>
</feature>
<protein>
    <submittedName>
        <fullName evidence="2">Uncharacterized protein</fullName>
    </submittedName>
</protein>
<evidence type="ECO:0000313" key="3">
    <source>
        <dbReference type="Proteomes" id="UP000001055"/>
    </source>
</evidence>
<feature type="compositionally biased region" description="Basic and acidic residues" evidence="1">
    <location>
        <begin position="25"/>
        <end position="34"/>
    </location>
</feature>
<feature type="compositionally biased region" description="Basic residues" evidence="1">
    <location>
        <begin position="11"/>
        <end position="23"/>
    </location>
</feature>
<gene>
    <name evidence="2" type="ORF">SNOG_16032</name>
</gene>